<protein>
    <submittedName>
        <fullName evidence="2">Uncharacterized protein</fullName>
    </submittedName>
</protein>
<sequence length="62" mass="6837">MTLSREKNWSPYLEGARGTKTPAPDAMVKAGAAFGLNMIDEMWRLEARLTELFVSNANASYG</sequence>
<keyword evidence="3" id="KW-1185">Reference proteome</keyword>
<gene>
    <name evidence="2" type="ORF">OIHEL45_06950</name>
</gene>
<accession>A0ABM9XAL8</accession>
<name>A0ABM9XAL8_9RHOB</name>
<evidence type="ECO:0000313" key="2">
    <source>
        <dbReference type="EMBL" id="EDQ06534.1"/>
    </source>
</evidence>
<reference evidence="2 3" key="1">
    <citation type="submission" date="2007-11" db="EMBL/GenBank/DDBJ databases">
        <authorList>
            <person name="Wagner-Dobler I."/>
            <person name="Ferriera S."/>
            <person name="Johnson J."/>
            <person name="Kravitz S."/>
            <person name="Beeson K."/>
            <person name="Sutton G."/>
            <person name="Rogers Y.-H."/>
            <person name="Friedman R."/>
            <person name="Frazier M."/>
            <person name="Venter J.C."/>
        </authorList>
    </citation>
    <scope>NUCLEOTIDE SEQUENCE [LARGE SCALE GENOMIC DNA]</scope>
    <source>
        <strain evidence="2 3">HEL-45</strain>
    </source>
</reference>
<evidence type="ECO:0000256" key="1">
    <source>
        <dbReference type="SAM" id="MobiDB-lite"/>
    </source>
</evidence>
<feature type="region of interest" description="Disordered" evidence="1">
    <location>
        <begin position="1"/>
        <end position="21"/>
    </location>
</feature>
<evidence type="ECO:0000313" key="3">
    <source>
        <dbReference type="Proteomes" id="UP000003257"/>
    </source>
</evidence>
<dbReference type="EMBL" id="ABID01000001">
    <property type="protein sequence ID" value="EDQ06534.1"/>
    <property type="molecule type" value="Genomic_DNA"/>
</dbReference>
<proteinExistence type="predicted"/>
<comment type="caution">
    <text evidence="2">The sequence shown here is derived from an EMBL/GenBank/DDBJ whole genome shotgun (WGS) entry which is preliminary data.</text>
</comment>
<dbReference type="Proteomes" id="UP000003257">
    <property type="component" value="Unassembled WGS sequence"/>
</dbReference>
<organism evidence="2 3">
    <name type="scientific">Sulfitobacter indolifex HEL-45</name>
    <dbReference type="NCBI Taxonomy" id="391624"/>
    <lineage>
        <taxon>Bacteria</taxon>
        <taxon>Pseudomonadati</taxon>
        <taxon>Pseudomonadota</taxon>
        <taxon>Alphaproteobacteria</taxon>
        <taxon>Rhodobacterales</taxon>
        <taxon>Roseobacteraceae</taxon>
        <taxon>Sulfitobacter</taxon>
    </lineage>
</organism>